<reference evidence="1 2" key="1">
    <citation type="journal article" date="2022" name="G3 (Bethesda)">
        <title>Whole-genome sequence and methylome profiling of the almond [Prunus dulcis (Mill.) D.A. Webb] cultivar 'Nonpareil'.</title>
        <authorList>
            <person name="D'Amico-Willman K.M."/>
            <person name="Ouma W.Z."/>
            <person name="Meulia T."/>
            <person name="Sideli G.M."/>
            <person name="Gradziel T.M."/>
            <person name="Fresnedo-Ramirez J."/>
        </authorList>
    </citation>
    <scope>NUCLEOTIDE SEQUENCE [LARGE SCALE GENOMIC DNA]</scope>
    <source>
        <strain evidence="1">Clone GOH B32 T37-40</strain>
    </source>
</reference>
<name>A0AAD4VGH3_PRUDU</name>
<dbReference type="EMBL" id="JAJFAZ020000006">
    <property type="protein sequence ID" value="KAI5324528.1"/>
    <property type="molecule type" value="Genomic_DNA"/>
</dbReference>
<evidence type="ECO:0000313" key="1">
    <source>
        <dbReference type="EMBL" id="KAI5324528.1"/>
    </source>
</evidence>
<dbReference type="Proteomes" id="UP001054821">
    <property type="component" value="Chromosome 6"/>
</dbReference>
<proteinExistence type="predicted"/>
<gene>
    <name evidence="1" type="ORF">L3X38_033601</name>
</gene>
<keyword evidence="2" id="KW-1185">Reference proteome</keyword>
<organism evidence="1 2">
    <name type="scientific">Prunus dulcis</name>
    <name type="common">Almond</name>
    <name type="synonym">Amygdalus dulcis</name>
    <dbReference type="NCBI Taxonomy" id="3755"/>
    <lineage>
        <taxon>Eukaryota</taxon>
        <taxon>Viridiplantae</taxon>
        <taxon>Streptophyta</taxon>
        <taxon>Embryophyta</taxon>
        <taxon>Tracheophyta</taxon>
        <taxon>Spermatophyta</taxon>
        <taxon>Magnoliopsida</taxon>
        <taxon>eudicotyledons</taxon>
        <taxon>Gunneridae</taxon>
        <taxon>Pentapetalae</taxon>
        <taxon>rosids</taxon>
        <taxon>fabids</taxon>
        <taxon>Rosales</taxon>
        <taxon>Rosaceae</taxon>
        <taxon>Amygdaloideae</taxon>
        <taxon>Amygdaleae</taxon>
        <taxon>Prunus</taxon>
    </lineage>
</organism>
<comment type="caution">
    <text evidence="1">The sequence shown here is derived from an EMBL/GenBank/DDBJ whole genome shotgun (WGS) entry which is preliminary data.</text>
</comment>
<accession>A0AAD4VGH3</accession>
<sequence length="126" mass="14190">MATSFLISLDLNLAQPTQTWEQWVAPVWMPYFGSSRGPITVNNSKLLDNNVTIEVARSLVTPRDVHVLGTRKDNRLVSDAMKLSVQSAASVASEENKELSKMVSIYSRDMQEQLEALERLGKRKRV</sequence>
<dbReference type="AlphaFoldDB" id="A0AAD4VGH3"/>
<protein>
    <submittedName>
        <fullName evidence="1">Uncharacterized protein</fullName>
    </submittedName>
</protein>
<evidence type="ECO:0000313" key="2">
    <source>
        <dbReference type="Proteomes" id="UP001054821"/>
    </source>
</evidence>